<feature type="chain" id="PRO_5020293084" evidence="1">
    <location>
        <begin position="24"/>
        <end position="144"/>
    </location>
</feature>
<organism evidence="2 3">
    <name type="scientific">Luteibacter rhizovicinus</name>
    <dbReference type="NCBI Taxonomy" id="242606"/>
    <lineage>
        <taxon>Bacteria</taxon>
        <taxon>Pseudomonadati</taxon>
        <taxon>Pseudomonadota</taxon>
        <taxon>Gammaproteobacteria</taxon>
        <taxon>Lysobacterales</taxon>
        <taxon>Rhodanobacteraceae</taxon>
        <taxon>Luteibacter</taxon>
    </lineage>
</organism>
<name>A0A4R3YQJ5_9GAMM</name>
<dbReference type="RefSeq" id="WP_132143133.1">
    <property type="nucleotide sequence ID" value="NZ_SMCS01000003.1"/>
</dbReference>
<evidence type="ECO:0000313" key="3">
    <source>
        <dbReference type="Proteomes" id="UP000295645"/>
    </source>
</evidence>
<dbReference type="OrthoDB" id="9850964at2"/>
<proteinExistence type="predicted"/>
<comment type="caution">
    <text evidence="2">The sequence shown here is derived from an EMBL/GenBank/DDBJ whole genome shotgun (WGS) entry which is preliminary data.</text>
</comment>
<dbReference type="AlphaFoldDB" id="A0A4R3YQJ5"/>
<evidence type="ECO:0000256" key="1">
    <source>
        <dbReference type="SAM" id="SignalP"/>
    </source>
</evidence>
<evidence type="ECO:0000313" key="2">
    <source>
        <dbReference type="EMBL" id="TCV94636.1"/>
    </source>
</evidence>
<keyword evidence="1" id="KW-0732">Signal</keyword>
<keyword evidence="3" id="KW-1185">Reference proteome</keyword>
<feature type="signal peptide" evidence="1">
    <location>
        <begin position="1"/>
        <end position="23"/>
    </location>
</feature>
<gene>
    <name evidence="2" type="ORF">EC912_103121</name>
</gene>
<protein>
    <submittedName>
        <fullName evidence="2">Uncharacterized protein</fullName>
    </submittedName>
</protein>
<dbReference type="EMBL" id="SMCS01000003">
    <property type="protein sequence ID" value="TCV94636.1"/>
    <property type="molecule type" value="Genomic_DNA"/>
</dbReference>
<accession>A0A4R3YQJ5</accession>
<dbReference type="Proteomes" id="UP000295645">
    <property type="component" value="Unassembled WGS sequence"/>
</dbReference>
<reference evidence="2 3" key="1">
    <citation type="submission" date="2019-03" db="EMBL/GenBank/DDBJ databases">
        <title>Above-ground endophytic microbial communities from plants in different locations in the United States.</title>
        <authorList>
            <person name="Frank C."/>
        </authorList>
    </citation>
    <scope>NUCLEOTIDE SEQUENCE [LARGE SCALE GENOMIC DNA]</scope>
    <source>
        <strain evidence="2 3">LP_13_YM</strain>
    </source>
</reference>
<sequence>MRAIRFNMLFALALVGWIQPAVSSQSYCATGEVSPIALRVTVRPERRQDFITFLQSDKEPIALGASYVGRAEGADSLSISFLEVFDAKRASKISIRAKNKKPSSVFDFSFWSCNTTHSLEPYQEAVRNRVTQFGAVSVEEVVSQ</sequence>